<feature type="compositionally biased region" description="Pro residues" evidence="1">
    <location>
        <begin position="112"/>
        <end position="121"/>
    </location>
</feature>
<feature type="compositionally biased region" description="Polar residues" evidence="1">
    <location>
        <begin position="48"/>
        <end position="58"/>
    </location>
</feature>
<accession>A0A7C8NP74</accession>
<evidence type="ECO:0000313" key="3">
    <source>
        <dbReference type="Proteomes" id="UP000480548"/>
    </source>
</evidence>
<evidence type="ECO:0000256" key="1">
    <source>
        <dbReference type="SAM" id="MobiDB-lite"/>
    </source>
</evidence>
<feature type="region of interest" description="Disordered" evidence="1">
    <location>
        <begin position="1"/>
        <end position="75"/>
    </location>
</feature>
<gene>
    <name evidence="2" type="ORF">TWF703_009971</name>
</gene>
<comment type="caution">
    <text evidence="2">The sequence shown here is derived from an EMBL/GenBank/DDBJ whole genome shotgun (WGS) entry which is preliminary data.</text>
</comment>
<sequence>MSTPQYYPPPNSYVPRPQAGQRQTMQYNPAGYNPAAYHPTQTPPSPPVNSQQAHSGYNPNVYIPAHPVGPPGRMTPQPVVGAGGYVPYANLQGVIGGVNRSAALDQENQQEAPPPYSPPQRPFNRQMQPPNLQVPGNLFPMPILFY</sequence>
<reference evidence="2 3" key="1">
    <citation type="submission" date="2019-06" db="EMBL/GenBank/DDBJ databases">
        <authorList>
            <person name="Palmer J.M."/>
        </authorList>
    </citation>
    <scope>NUCLEOTIDE SEQUENCE [LARGE SCALE GENOMIC DNA]</scope>
    <source>
        <strain evidence="2 3">TWF703</strain>
    </source>
</reference>
<protein>
    <submittedName>
        <fullName evidence="2">Uncharacterized protein</fullName>
    </submittedName>
</protein>
<evidence type="ECO:0000313" key="2">
    <source>
        <dbReference type="EMBL" id="KAF3127504.1"/>
    </source>
</evidence>
<proteinExistence type="predicted"/>
<name>A0A7C8NP74_ORBOL</name>
<feature type="region of interest" description="Disordered" evidence="1">
    <location>
        <begin position="100"/>
        <end position="134"/>
    </location>
</feature>
<dbReference type="Proteomes" id="UP000480548">
    <property type="component" value="Unassembled WGS sequence"/>
</dbReference>
<dbReference type="AlphaFoldDB" id="A0A7C8NP74"/>
<dbReference type="EMBL" id="WIQZ01000077">
    <property type="protein sequence ID" value="KAF3127504.1"/>
    <property type="molecule type" value="Genomic_DNA"/>
</dbReference>
<organism evidence="2 3">
    <name type="scientific">Orbilia oligospora</name>
    <name type="common">Nematode-trapping fungus</name>
    <name type="synonym">Arthrobotrys oligospora</name>
    <dbReference type="NCBI Taxonomy" id="2813651"/>
    <lineage>
        <taxon>Eukaryota</taxon>
        <taxon>Fungi</taxon>
        <taxon>Dikarya</taxon>
        <taxon>Ascomycota</taxon>
        <taxon>Pezizomycotina</taxon>
        <taxon>Orbiliomycetes</taxon>
        <taxon>Orbiliales</taxon>
        <taxon>Orbiliaceae</taxon>
        <taxon>Orbilia</taxon>
    </lineage>
</organism>
<feature type="compositionally biased region" description="Pro residues" evidence="1">
    <location>
        <begin position="1"/>
        <end position="12"/>
    </location>
</feature>